<dbReference type="GO" id="GO:0022857">
    <property type="term" value="F:transmembrane transporter activity"/>
    <property type="evidence" value="ECO:0007669"/>
    <property type="project" value="InterPro"/>
</dbReference>
<feature type="transmembrane region" description="Helical" evidence="6">
    <location>
        <begin position="378"/>
        <end position="400"/>
    </location>
</feature>
<keyword evidence="8" id="KW-1185">Reference proteome</keyword>
<feature type="transmembrane region" description="Helical" evidence="6">
    <location>
        <begin position="181"/>
        <end position="201"/>
    </location>
</feature>
<comment type="caution">
    <text evidence="7">The sequence shown here is derived from an EMBL/GenBank/DDBJ whole genome shotgun (WGS) entry which is preliminary data.</text>
</comment>
<dbReference type="InterPro" id="IPR036259">
    <property type="entry name" value="MFS_trans_sf"/>
</dbReference>
<evidence type="ECO:0000256" key="3">
    <source>
        <dbReference type="ARBA" id="ARBA00022692"/>
    </source>
</evidence>
<evidence type="ECO:0000256" key="4">
    <source>
        <dbReference type="ARBA" id="ARBA00022989"/>
    </source>
</evidence>
<keyword evidence="4 6" id="KW-1133">Transmembrane helix</keyword>
<dbReference type="Proteomes" id="UP000285310">
    <property type="component" value="Unassembled WGS sequence"/>
</dbReference>
<feature type="transmembrane region" description="Helical" evidence="6">
    <location>
        <begin position="25"/>
        <end position="44"/>
    </location>
</feature>
<dbReference type="EMBL" id="AYKG01000019">
    <property type="protein sequence ID" value="ROO28758.1"/>
    <property type="molecule type" value="Genomic_DNA"/>
</dbReference>
<dbReference type="Pfam" id="PF07690">
    <property type="entry name" value="MFS_1"/>
    <property type="match status" value="1"/>
</dbReference>
<accession>A0A423PT61</accession>
<feature type="transmembrane region" description="Helical" evidence="6">
    <location>
        <begin position="283"/>
        <end position="301"/>
    </location>
</feature>
<feature type="transmembrane region" description="Helical" evidence="6">
    <location>
        <begin position="93"/>
        <end position="111"/>
    </location>
</feature>
<keyword evidence="2" id="KW-0813">Transport</keyword>
<dbReference type="GO" id="GO:0016020">
    <property type="term" value="C:membrane"/>
    <property type="evidence" value="ECO:0007669"/>
    <property type="project" value="UniProtKB-SubCell"/>
</dbReference>
<feature type="transmembrane region" description="Helical" evidence="6">
    <location>
        <begin position="65"/>
        <end position="87"/>
    </location>
</feature>
<evidence type="ECO:0000256" key="5">
    <source>
        <dbReference type="ARBA" id="ARBA00023136"/>
    </source>
</evidence>
<evidence type="ECO:0000256" key="6">
    <source>
        <dbReference type="SAM" id="Phobius"/>
    </source>
</evidence>
<feature type="transmembrane region" description="Helical" evidence="6">
    <location>
        <begin position="500"/>
        <end position="518"/>
    </location>
</feature>
<feature type="transmembrane region" description="Helical" evidence="6">
    <location>
        <begin position="213"/>
        <end position="233"/>
    </location>
</feature>
<feature type="transmembrane region" description="Helical" evidence="6">
    <location>
        <begin position="347"/>
        <end position="366"/>
    </location>
</feature>
<name>A0A423PT61_9GAMM</name>
<dbReference type="OrthoDB" id="9812221at2"/>
<keyword evidence="3 6" id="KW-0812">Transmembrane</keyword>
<feature type="transmembrane region" description="Helical" evidence="6">
    <location>
        <begin position="322"/>
        <end position="341"/>
    </location>
</feature>
<comment type="subcellular location">
    <subcellularLocation>
        <location evidence="1">Membrane</location>
        <topology evidence="1">Multi-pass membrane protein</topology>
    </subcellularLocation>
</comment>
<keyword evidence="5 6" id="KW-0472">Membrane</keyword>
<evidence type="ECO:0000256" key="2">
    <source>
        <dbReference type="ARBA" id="ARBA00022448"/>
    </source>
</evidence>
<sequence length="532" mass="57333">MPCISATALSSMAEASEPRMAGYLLAGLAGVLLACIAADINAQATTLAMADIRGHLGVGIDRGSWFETLFSVGEVMGMLVAPWLAIAFSMRRFAAFATLMLAVLSLGCAAVNSPELFYGLRYLQGLSTGFLIPLLMTVALRFLTPSIKLFGLAAYALTATFAPNFGAPVVAWAHQVAGYDAIYLSVVPVAALAFGLIVYGIPQDPLRLERFKQLDWIGLILGWTAGICIVTLFSQGERLDWLHSPMIDVLAIVGSVSLVVFVWHECYHPVPFIWPQLLLRPNFAFGTIMLFGFIVLGFAFSNLPSRFLSEVHGYRPAQTMPVAMIVALPPLVLLPAVSWLLNFKRVDARWCLVVGLVLVATTCLLYTQVSPDWIRHNFYLGQSIAVVGQALVVVSLLMLATGVVAPQEGPYAAATINVTRALAAPIGTGVLDWFLRVRSDTHSHALLDRIGAHRYELAQSTALTGHDPAPMRADGASASAMSQFASHIQSQAQTLALADGWQLMLVLAVGLLMTCVITERVYPPRLKIPPGT</sequence>
<feature type="transmembrane region" description="Helical" evidence="6">
    <location>
        <begin position="123"/>
        <end position="143"/>
    </location>
</feature>
<evidence type="ECO:0000256" key="1">
    <source>
        <dbReference type="ARBA" id="ARBA00004141"/>
    </source>
</evidence>
<feature type="transmembrane region" description="Helical" evidence="6">
    <location>
        <begin position="149"/>
        <end position="174"/>
    </location>
</feature>
<feature type="transmembrane region" description="Helical" evidence="6">
    <location>
        <begin position="245"/>
        <end position="263"/>
    </location>
</feature>
<dbReference type="InterPro" id="IPR011701">
    <property type="entry name" value="MFS"/>
</dbReference>
<dbReference type="Gene3D" id="1.20.1250.20">
    <property type="entry name" value="MFS general substrate transporter like domains"/>
    <property type="match status" value="2"/>
</dbReference>
<dbReference type="PANTHER" id="PTHR42718">
    <property type="entry name" value="MAJOR FACILITATOR SUPERFAMILY MULTIDRUG TRANSPORTER MFSC"/>
    <property type="match status" value="1"/>
</dbReference>
<dbReference type="SUPFAM" id="SSF103473">
    <property type="entry name" value="MFS general substrate transporter"/>
    <property type="match status" value="1"/>
</dbReference>
<reference evidence="7 8" key="1">
    <citation type="submission" date="2013-10" db="EMBL/GenBank/DDBJ databases">
        <title>Salinisphaera japonica YTM-1 Genome Sequencing.</title>
        <authorList>
            <person name="Lai Q."/>
            <person name="Li C."/>
            <person name="Shao Z."/>
        </authorList>
    </citation>
    <scope>NUCLEOTIDE SEQUENCE [LARGE SCALE GENOMIC DNA]</scope>
    <source>
        <strain evidence="7 8">YTM-1</strain>
    </source>
</reference>
<dbReference type="PANTHER" id="PTHR42718:SF9">
    <property type="entry name" value="MAJOR FACILITATOR SUPERFAMILY MULTIDRUG TRANSPORTER MFSC"/>
    <property type="match status" value="1"/>
</dbReference>
<evidence type="ECO:0000313" key="7">
    <source>
        <dbReference type="EMBL" id="ROO28758.1"/>
    </source>
</evidence>
<dbReference type="AlphaFoldDB" id="A0A423PT61"/>
<proteinExistence type="predicted"/>
<dbReference type="InParanoid" id="A0A423PT61"/>
<organism evidence="7 8">
    <name type="scientific">Salinisphaera japonica YTM-1</name>
    <dbReference type="NCBI Taxonomy" id="1209778"/>
    <lineage>
        <taxon>Bacteria</taxon>
        <taxon>Pseudomonadati</taxon>
        <taxon>Pseudomonadota</taxon>
        <taxon>Gammaproteobacteria</taxon>
        <taxon>Salinisphaerales</taxon>
        <taxon>Salinisphaeraceae</taxon>
        <taxon>Salinisphaera</taxon>
    </lineage>
</organism>
<protein>
    <submittedName>
        <fullName evidence="7">DSBA oxidoreductase</fullName>
    </submittedName>
</protein>
<gene>
    <name evidence="7" type="ORF">SAJA_07305</name>
</gene>
<evidence type="ECO:0000313" key="8">
    <source>
        <dbReference type="Proteomes" id="UP000285310"/>
    </source>
</evidence>